<sequence length="304" mass="33391">MLLAHPFVLLLLAIPIGLLVFQYRHKGQAVALPSDHHPHKRRRLLTLLLDFAGTLPAFLLALAIVLLAGPRKFEQPRSEREMTNIQFCIDVSGSMTAPFGDGDRFDAAMEAVNGFIDYRKGDSFGLTIFGNSFMHWVPLTTDVSAFRCAPPFLHPTKLPSWFGGTEIGKAVRACEDVLVSREEGDRMILLITDGQSFDLSNGKDVEIANSLKDNGIVLYGVHVADGGPPPEVSVMASITGGQYFSAGDPAALDAVFKQIDTMKQSRIKRLTPDPVDNFTPFIFACFAVTGLHLLTLFGLRYNPW</sequence>
<comment type="caution">
    <text evidence="3">The sequence shown here is derived from an EMBL/GenBank/DDBJ whole genome shotgun (WGS) entry which is preliminary data.</text>
</comment>
<keyword evidence="1" id="KW-1133">Transmembrane helix</keyword>
<dbReference type="SUPFAM" id="SSF53300">
    <property type="entry name" value="vWA-like"/>
    <property type="match status" value="1"/>
</dbReference>
<dbReference type="Proteomes" id="UP000644507">
    <property type="component" value="Unassembled WGS sequence"/>
</dbReference>
<evidence type="ECO:0000256" key="1">
    <source>
        <dbReference type="SAM" id="Phobius"/>
    </source>
</evidence>
<dbReference type="EMBL" id="BMXI01000006">
    <property type="protein sequence ID" value="GHC51350.1"/>
    <property type="molecule type" value="Genomic_DNA"/>
</dbReference>
<gene>
    <name evidence="3" type="ORF">GCM10007100_16940</name>
</gene>
<reference evidence="3" key="1">
    <citation type="journal article" date="2014" name="Int. J. Syst. Evol. Microbiol.">
        <title>Complete genome sequence of Corynebacterium casei LMG S-19264T (=DSM 44701T), isolated from a smear-ripened cheese.</title>
        <authorList>
            <consortium name="US DOE Joint Genome Institute (JGI-PGF)"/>
            <person name="Walter F."/>
            <person name="Albersmeier A."/>
            <person name="Kalinowski J."/>
            <person name="Ruckert C."/>
        </authorList>
    </citation>
    <scope>NUCLEOTIDE SEQUENCE</scope>
    <source>
        <strain evidence="3">KCTC 12988</strain>
    </source>
</reference>
<name>A0A918WKI8_9BACT</name>
<feature type="transmembrane region" description="Helical" evidence="1">
    <location>
        <begin position="278"/>
        <end position="299"/>
    </location>
</feature>
<dbReference type="Gene3D" id="3.40.50.410">
    <property type="entry name" value="von Willebrand factor, type A domain"/>
    <property type="match status" value="1"/>
</dbReference>
<dbReference type="PROSITE" id="PS50234">
    <property type="entry name" value="VWFA"/>
    <property type="match status" value="1"/>
</dbReference>
<evidence type="ECO:0000313" key="3">
    <source>
        <dbReference type="EMBL" id="GHC51350.1"/>
    </source>
</evidence>
<evidence type="ECO:0000313" key="4">
    <source>
        <dbReference type="Proteomes" id="UP000644507"/>
    </source>
</evidence>
<protein>
    <submittedName>
        <fullName evidence="3">VWA domain-containing protein</fullName>
    </submittedName>
</protein>
<dbReference type="SMART" id="SM00327">
    <property type="entry name" value="VWA"/>
    <property type="match status" value="1"/>
</dbReference>
<feature type="transmembrane region" description="Helical" evidence="1">
    <location>
        <begin position="6"/>
        <end position="23"/>
    </location>
</feature>
<dbReference type="InterPro" id="IPR036465">
    <property type="entry name" value="vWFA_dom_sf"/>
</dbReference>
<accession>A0A918WKI8</accession>
<dbReference type="InterPro" id="IPR002035">
    <property type="entry name" value="VWF_A"/>
</dbReference>
<dbReference type="RefSeq" id="WP_189569497.1">
    <property type="nucleotide sequence ID" value="NZ_BMXI01000006.1"/>
</dbReference>
<feature type="domain" description="VWFA" evidence="2">
    <location>
        <begin position="84"/>
        <end position="259"/>
    </location>
</feature>
<feature type="transmembrane region" description="Helical" evidence="1">
    <location>
        <begin position="44"/>
        <end position="68"/>
    </location>
</feature>
<dbReference type="AlphaFoldDB" id="A0A918WKI8"/>
<dbReference type="Pfam" id="PF13519">
    <property type="entry name" value="VWA_2"/>
    <property type="match status" value="1"/>
</dbReference>
<reference evidence="3" key="2">
    <citation type="submission" date="2020-09" db="EMBL/GenBank/DDBJ databases">
        <authorList>
            <person name="Sun Q."/>
            <person name="Kim S."/>
        </authorList>
    </citation>
    <scope>NUCLEOTIDE SEQUENCE</scope>
    <source>
        <strain evidence="3">KCTC 12988</strain>
    </source>
</reference>
<keyword evidence="1" id="KW-0472">Membrane</keyword>
<organism evidence="3 4">
    <name type="scientific">Roseibacillus persicicus</name>
    <dbReference type="NCBI Taxonomy" id="454148"/>
    <lineage>
        <taxon>Bacteria</taxon>
        <taxon>Pseudomonadati</taxon>
        <taxon>Verrucomicrobiota</taxon>
        <taxon>Verrucomicrobiia</taxon>
        <taxon>Verrucomicrobiales</taxon>
        <taxon>Verrucomicrobiaceae</taxon>
        <taxon>Roseibacillus</taxon>
    </lineage>
</organism>
<keyword evidence="1" id="KW-0812">Transmembrane</keyword>
<evidence type="ECO:0000259" key="2">
    <source>
        <dbReference type="PROSITE" id="PS50234"/>
    </source>
</evidence>
<keyword evidence="4" id="KW-1185">Reference proteome</keyword>
<proteinExistence type="predicted"/>